<dbReference type="RefSeq" id="WP_182082472.1">
    <property type="nucleotide sequence ID" value="NZ_CP049366.1"/>
</dbReference>
<dbReference type="KEGG" id="cpab:G6534_06005"/>
<name>A0A7L7KYY2_9LACO</name>
<dbReference type="AlphaFoldDB" id="A0A7L7KYY2"/>
<evidence type="ECO:0000313" key="1">
    <source>
        <dbReference type="EMBL" id="QMT84204.1"/>
    </source>
</evidence>
<organism evidence="1 2">
    <name type="scientific">Companilactobacillus pabuli</name>
    <dbReference type="NCBI Taxonomy" id="2714036"/>
    <lineage>
        <taxon>Bacteria</taxon>
        <taxon>Bacillati</taxon>
        <taxon>Bacillota</taxon>
        <taxon>Bacilli</taxon>
        <taxon>Lactobacillales</taxon>
        <taxon>Lactobacillaceae</taxon>
        <taxon>Companilactobacillus</taxon>
    </lineage>
</organism>
<protein>
    <recommendedName>
        <fullName evidence="3">HK97 gp10 family phage protein</fullName>
    </recommendedName>
</protein>
<accession>A0A7L7KYY2</accession>
<evidence type="ECO:0000313" key="2">
    <source>
        <dbReference type="Proteomes" id="UP000514410"/>
    </source>
</evidence>
<keyword evidence="2" id="KW-1185">Reference proteome</keyword>
<evidence type="ECO:0008006" key="3">
    <source>
        <dbReference type="Google" id="ProtNLM"/>
    </source>
</evidence>
<gene>
    <name evidence="1" type="ORF">G6534_06005</name>
</gene>
<sequence length="159" mass="18113">MAWDNEHVPVVRIQAKDNFSDDLTAMARTLKQSGNEDLAKLVLQYKARLKKNIPKAINKIANDEVDGAQKLIKERQYHSKSGYVGHGNLWKSVDKHSSKDGMKSDIYANAESKDGYEYIQAFEYGLKNKNYPAHHVMHDSGMVLDVDKYSDEIIKKSIK</sequence>
<dbReference type="Proteomes" id="UP000514410">
    <property type="component" value="Chromosome"/>
</dbReference>
<dbReference type="EMBL" id="CP049366">
    <property type="protein sequence ID" value="QMT84204.1"/>
    <property type="molecule type" value="Genomic_DNA"/>
</dbReference>
<reference evidence="1 2" key="1">
    <citation type="submission" date="2020-02" db="EMBL/GenBank/DDBJ databases">
        <title>Complete Genome Sequence of Lactobacillus sp. NFFJ11 Isolated from animal feed.</title>
        <authorList>
            <person name="Jung J.Y."/>
        </authorList>
    </citation>
    <scope>NUCLEOTIDE SEQUENCE [LARGE SCALE GENOMIC DNA]</scope>
    <source>
        <strain evidence="1 2">NFFJ11</strain>
    </source>
</reference>
<proteinExistence type="predicted"/>